<dbReference type="AlphaFoldDB" id="A0A3P3VIS5"/>
<dbReference type="InterPro" id="IPR012658">
    <property type="entry name" value="YheV"/>
</dbReference>
<dbReference type="EMBL" id="QWEZ01000002">
    <property type="protein sequence ID" value="RRJ82572.1"/>
    <property type="molecule type" value="Genomic_DNA"/>
</dbReference>
<organism evidence="2 3">
    <name type="scientific">Aestuariirhabdus litorea</name>
    <dbReference type="NCBI Taxonomy" id="2528527"/>
    <lineage>
        <taxon>Bacteria</taxon>
        <taxon>Pseudomonadati</taxon>
        <taxon>Pseudomonadota</taxon>
        <taxon>Gammaproteobacteria</taxon>
        <taxon>Oceanospirillales</taxon>
        <taxon>Aestuariirhabdaceae</taxon>
        <taxon>Aestuariirhabdus</taxon>
    </lineage>
</organism>
<dbReference type="RefSeq" id="WP_125016430.1">
    <property type="nucleotide sequence ID" value="NZ_QWEZ01000002.1"/>
</dbReference>
<sequence>MAIKKRFIAGATCPACNAVDRLVVIMEEGRPERRECVACGFSDTQETLTPSEIPTRVIPKQEADAELQPLRFVPSTKPDEDKG</sequence>
<reference evidence="2 3" key="1">
    <citation type="submission" date="2018-08" db="EMBL/GenBank/DDBJ databases">
        <authorList>
            <person name="Khan S.A."/>
        </authorList>
    </citation>
    <scope>NUCLEOTIDE SEQUENCE [LARGE SCALE GENOMIC DNA]</scope>
    <source>
        <strain evidence="2 3">GTF-13</strain>
    </source>
</reference>
<comment type="caution">
    <text evidence="2">The sequence shown here is derived from an EMBL/GenBank/DDBJ whole genome shotgun (WGS) entry which is preliminary data.</text>
</comment>
<evidence type="ECO:0000256" key="1">
    <source>
        <dbReference type="SAM" id="MobiDB-lite"/>
    </source>
</evidence>
<evidence type="ECO:0000313" key="2">
    <source>
        <dbReference type="EMBL" id="RRJ82572.1"/>
    </source>
</evidence>
<dbReference type="Proteomes" id="UP000280792">
    <property type="component" value="Unassembled WGS sequence"/>
</dbReference>
<feature type="region of interest" description="Disordered" evidence="1">
    <location>
        <begin position="64"/>
        <end position="83"/>
    </location>
</feature>
<reference evidence="2 3" key="2">
    <citation type="submission" date="2018-12" db="EMBL/GenBank/DDBJ databases">
        <title>Simiduia agarivorans gen. nov., sp. nov., a marine, agarolytic bacterium isolated from shallow coastal water from Keelung, Taiwan.</title>
        <authorList>
            <person name="Shieh W.Y."/>
        </authorList>
    </citation>
    <scope>NUCLEOTIDE SEQUENCE [LARGE SCALE GENOMIC DNA]</scope>
    <source>
        <strain evidence="2 3">GTF-13</strain>
    </source>
</reference>
<dbReference type="Pfam" id="PF09526">
    <property type="entry name" value="DUF2387"/>
    <property type="match status" value="1"/>
</dbReference>
<dbReference type="NCBIfam" id="TIGR02443">
    <property type="entry name" value="YheV family putative zinc ribbon protein"/>
    <property type="match status" value="1"/>
</dbReference>
<keyword evidence="3" id="KW-1185">Reference proteome</keyword>
<name>A0A3P3VIS5_9GAMM</name>
<accession>A0A3P3VIS5</accession>
<proteinExistence type="predicted"/>
<protein>
    <submittedName>
        <fullName evidence="2">YheV family putative metal-binding protein</fullName>
    </submittedName>
</protein>
<gene>
    <name evidence="2" type="ORF">D0544_11940</name>
</gene>
<evidence type="ECO:0000313" key="3">
    <source>
        <dbReference type="Proteomes" id="UP000280792"/>
    </source>
</evidence>